<feature type="active site" evidence="9">
    <location>
        <position position="8"/>
    </location>
</feature>
<evidence type="ECO:0000256" key="5">
    <source>
        <dbReference type="ARBA" id="ARBA00022741"/>
    </source>
</evidence>
<feature type="domain" description="GHMP kinase N-terminal" evidence="10">
    <location>
        <begin position="63"/>
        <end position="137"/>
    </location>
</feature>
<evidence type="ECO:0000259" key="11">
    <source>
        <dbReference type="Pfam" id="PF08544"/>
    </source>
</evidence>
<comment type="similarity">
    <text evidence="1 9">Belongs to the GHMP kinase family. IspE subfamily.</text>
</comment>
<dbReference type="GO" id="GO:0050515">
    <property type="term" value="F:4-(cytidine 5'-diphospho)-2-C-methyl-D-erythritol kinase activity"/>
    <property type="evidence" value="ECO:0007669"/>
    <property type="project" value="UniProtKB-UniRule"/>
</dbReference>
<keyword evidence="6 9" id="KW-0418">Kinase</keyword>
<dbReference type="HAMAP" id="MF_00061">
    <property type="entry name" value="IspE"/>
    <property type="match status" value="1"/>
</dbReference>
<comment type="function">
    <text evidence="9">Catalyzes the phosphorylation of the position 2 hydroxy group of 4-diphosphocytidyl-2C-methyl-D-erythritol.</text>
</comment>
<comment type="pathway">
    <text evidence="9">Isoprenoid biosynthesis; isopentenyl diphosphate biosynthesis via DXP pathway; isopentenyl diphosphate from 1-deoxy-D-xylulose 5-phosphate: step 3/6.</text>
</comment>
<feature type="domain" description="GHMP kinase C-terminal" evidence="11">
    <location>
        <begin position="193"/>
        <end position="251"/>
    </location>
</feature>
<protein>
    <recommendedName>
        <fullName evidence="3 9">4-diphosphocytidyl-2-C-methyl-D-erythritol kinase</fullName>
        <shortName evidence="9">CMK</shortName>
        <ecNumber evidence="2 9">2.7.1.148</ecNumber>
    </recommendedName>
    <alternativeName>
        <fullName evidence="8 9">4-(cytidine-5'-diphospho)-2-C-methyl-D-erythritol kinase</fullName>
    </alternativeName>
</protein>
<dbReference type="GO" id="GO:0016114">
    <property type="term" value="P:terpenoid biosynthetic process"/>
    <property type="evidence" value="ECO:0007669"/>
    <property type="project" value="UniProtKB-UniRule"/>
</dbReference>
<evidence type="ECO:0000256" key="7">
    <source>
        <dbReference type="ARBA" id="ARBA00022840"/>
    </source>
</evidence>
<comment type="caution">
    <text evidence="12">The sequence shown here is derived from an EMBL/GenBank/DDBJ whole genome shotgun (WGS) entry which is preliminary data.</text>
</comment>
<evidence type="ECO:0000256" key="2">
    <source>
        <dbReference type="ARBA" id="ARBA00012052"/>
    </source>
</evidence>
<organism evidence="12 13">
    <name type="scientific">Tannerella sp. oral taxon BU063 isolate Cell 2</name>
    <dbReference type="NCBI Taxonomy" id="1411148"/>
    <lineage>
        <taxon>Bacteria</taxon>
        <taxon>Pseudomonadati</taxon>
        <taxon>Bacteroidota</taxon>
        <taxon>Bacteroidia</taxon>
        <taxon>Bacteroidales</taxon>
        <taxon>Tannerellaceae</taxon>
        <taxon>Tannerella</taxon>
    </lineage>
</organism>
<dbReference type="PATRIC" id="fig|1411148.3.peg.1203"/>
<dbReference type="Pfam" id="PF00288">
    <property type="entry name" value="GHMP_kinases_N"/>
    <property type="match status" value="1"/>
</dbReference>
<accession>W2C5M6</accession>
<dbReference type="Pfam" id="PF08544">
    <property type="entry name" value="GHMP_kinases_C"/>
    <property type="match status" value="1"/>
</dbReference>
<dbReference type="InterPro" id="IPR036554">
    <property type="entry name" value="GHMP_kinase_C_sf"/>
</dbReference>
<dbReference type="Proteomes" id="UP000018837">
    <property type="component" value="Unassembled WGS sequence"/>
</dbReference>
<feature type="active site" evidence="9">
    <location>
        <position position="132"/>
    </location>
</feature>
<dbReference type="Gene3D" id="3.30.230.10">
    <property type="match status" value="1"/>
</dbReference>
<dbReference type="InterPro" id="IPR020568">
    <property type="entry name" value="Ribosomal_Su5_D2-typ_SF"/>
</dbReference>
<dbReference type="PIRSF" id="PIRSF010376">
    <property type="entry name" value="IspE"/>
    <property type="match status" value="1"/>
</dbReference>
<dbReference type="SUPFAM" id="SSF54211">
    <property type="entry name" value="Ribosomal protein S5 domain 2-like"/>
    <property type="match status" value="1"/>
</dbReference>
<evidence type="ECO:0000256" key="8">
    <source>
        <dbReference type="ARBA" id="ARBA00032554"/>
    </source>
</evidence>
<dbReference type="GO" id="GO:0005524">
    <property type="term" value="F:ATP binding"/>
    <property type="evidence" value="ECO:0007669"/>
    <property type="project" value="UniProtKB-UniRule"/>
</dbReference>
<feature type="binding site" evidence="9">
    <location>
        <begin position="90"/>
        <end position="100"/>
    </location>
    <ligand>
        <name>ATP</name>
        <dbReference type="ChEBI" id="CHEBI:30616"/>
    </ligand>
</feature>
<dbReference type="NCBIfam" id="TIGR00154">
    <property type="entry name" value="ispE"/>
    <property type="match status" value="1"/>
</dbReference>
<evidence type="ECO:0000256" key="1">
    <source>
        <dbReference type="ARBA" id="ARBA00009684"/>
    </source>
</evidence>
<keyword evidence="9" id="KW-0414">Isoprene biosynthesis</keyword>
<dbReference type="PANTHER" id="PTHR43527:SF2">
    <property type="entry name" value="4-DIPHOSPHOCYTIDYL-2-C-METHYL-D-ERYTHRITOL KINASE, CHLOROPLASTIC"/>
    <property type="match status" value="1"/>
</dbReference>
<dbReference type="InterPro" id="IPR004424">
    <property type="entry name" value="IspE"/>
</dbReference>
<evidence type="ECO:0000256" key="9">
    <source>
        <dbReference type="HAMAP-Rule" id="MF_00061"/>
    </source>
</evidence>
<evidence type="ECO:0000256" key="4">
    <source>
        <dbReference type="ARBA" id="ARBA00022679"/>
    </source>
</evidence>
<evidence type="ECO:0000313" key="12">
    <source>
        <dbReference type="EMBL" id="ETK01787.1"/>
    </source>
</evidence>
<dbReference type="InterPro" id="IPR006204">
    <property type="entry name" value="GHMP_kinase_N_dom"/>
</dbReference>
<dbReference type="EC" id="2.7.1.148" evidence="2 9"/>
<dbReference type="NCBIfam" id="NF011202">
    <property type="entry name" value="PRK14608.1"/>
    <property type="match status" value="1"/>
</dbReference>
<evidence type="ECO:0000259" key="10">
    <source>
        <dbReference type="Pfam" id="PF00288"/>
    </source>
</evidence>
<gene>
    <name evidence="9" type="primary">ispE</name>
    <name evidence="12" type="ORF">N425_07760</name>
</gene>
<evidence type="ECO:0000256" key="6">
    <source>
        <dbReference type="ARBA" id="ARBA00022777"/>
    </source>
</evidence>
<dbReference type="Gene3D" id="3.30.70.890">
    <property type="entry name" value="GHMP kinase, C-terminal domain"/>
    <property type="match status" value="1"/>
</dbReference>
<keyword evidence="5 9" id="KW-0547">Nucleotide-binding</keyword>
<dbReference type="UniPathway" id="UPA00056">
    <property type="reaction ID" value="UER00094"/>
</dbReference>
<comment type="catalytic activity">
    <reaction evidence="9">
        <text>4-CDP-2-C-methyl-D-erythritol + ATP = 4-CDP-2-C-methyl-D-erythritol 2-phosphate + ADP + H(+)</text>
        <dbReference type="Rhea" id="RHEA:18437"/>
        <dbReference type="ChEBI" id="CHEBI:15378"/>
        <dbReference type="ChEBI" id="CHEBI:30616"/>
        <dbReference type="ChEBI" id="CHEBI:57823"/>
        <dbReference type="ChEBI" id="CHEBI:57919"/>
        <dbReference type="ChEBI" id="CHEBI:456216"/>
        <dbReference type="EC" id="2.7.1.148"/>
    </reaction>
</comment>
<dbReference type="InterPro" id="IPR013750">
    <property type="entry name" value="GHMP_kinase_C_dom"/>
</dbReference>
<dbReference type="PANTHER" id="PTHR43527">
    <property type="entry name" value="4-DIPHOSPHOCYTIDYL-2-C-METHYL-D-ERYTHRITOL KINASE, CHLOROPLASTIC"/>
    <property type="match status" value="1"/>
</dbReference>
<reference evidence="12 13" key="1">
    <citation type="submission" date="2013-11" db="EMBL/GenBank/DDBJ databases">
        <title>Single cell genomics of uncultured Tannerella BU063 (oral taxon 286).</title>
        <authorList>
            <person name="Beall C.J."/>
            <person name="Campbell A.G."/>
            <person name="Griffen A.L."/>
            <person name="Podar M."/>
            <person name="Leys E.J."/>
        </authorList>
    </citation>
    <scope>NUCLEOTIDE SEQUENCE [LARGE SCALE GENOMIC DNA]</scope>
    <source>
        <strain evidence="12">Cell 2</strain>
    </source>
</reference>
<dbReference type="AlphaFoldDB" id="W2C5M6"/>
<evidence type="ECO:0000313" key="13">
    <source>
        <dbReference type="Proteomes" id="UP000018837"/>
    </source>
</evidence>
<dbReference type="InterPro" id="IPR014721">
    <property type="entry name" value="Ribsml_uS5_D2-typ_fold_subgr"/>
</dbReference>
<evidence type="ECO:0000256" key="3">
    <source>
        <dbReference type="ARBA" id="ARBA00017473"/>
    </source>
</evidence>
<dbReference type="GO" id="GO:0019288">
    <property type="term" value="P:isopentenyl diphosphate biosynthetic process, methylerythritol 4-phosphate pathway"/>
    <property type="evidence" value="ECO:0007669"/>
    <property type="project" value="UniProtKB-UniRule"/>
</dbReference>
<dbReference type="SUPFAM" id="SSF55060">
    <property type="entry name" value="GHMP Kinase, C-terminal domain"/>
    <property type="match status" value="1"/>
</dbReference>
<proteinExistence type="inferred from homology"/>
<keyword evidence="7 9" id="KW-0067">ATP-binding</keyword>
<sequence>MICFPNAKINLGLHVVSRRPDGYHCIETVFYPVPLCDALEIVPAEAFSFHTYGLAIDGPADDNLVMRALAAMRQQVDIPPVAIHLKKTIPFGAGLGGGSADAAFMLKLLRDYASLSLTDGALERIAARLGADCPFFVRNRPVMATGIGDVFSPANVSLADYHIAIVKPAVSVSTREAYAAIRPSAPAVPLDEIIRRPVTEWRDALKNDFEAPVFALHPAIGAIKAQLYAAGAAYAAMSGSGSAVFGLFDGEPSLPAFTDCFVWQGKLQ</sequence>
<name>W2C5M6_9BACT</name>
<dbReference type="EMBL" id="AYUF01000434">
    <property type="protein sequence ID" value="ETK01787.1"/>
    <property type="molecule type" value="Genomic_DNA"/>
</dbReference>
<keyword evidence="4 9" id="KW-0808">Transferase</keyword>